<dbReference type="InterPro" id="IPR029031">
    <property type="entry name" value="Gingipain_N_sf"/>
</dbReference>
<dbReference type="RefSeq" id="WP_211973751.1">
    <property type="nucleotide sequence ID" value="NZ_CBFHAM010000055.1"/>
</dbReference>
<accession>A0ABS5J0D4</accession>
<dbReference type="Pfam" id="PF01364">
    <property type="entry name" value="Peptidase_C25"/>
    <property type="match status" value="1"/>
</dbReference>
<dbReference type="InterPro" id="IPR001769">
    <property type="entry name" value="Gingipain"/>
</dbReference>
<dbReference type="EMBL" id="JAGTXB010000006">
    <property type="protein sequence ID" value="MBS0028655.1"/>
    <property type="molecule type" value="Genomic_DNA"/>
</dbReference>
<name>A0ABS5J0D4_9BACT</name>
<dbReference type="Gene3D" id="3.40.50.10390">
    <property type="entry name" value="Gingipain r, domain 1"/>
    <property type="match status" value="1"/>
</dbReference>
<keyword evidence="4" id="KW-1185">Reference proteome</keyword>
<keyword evidence="1" id="KW-0732">Signal</keyword>
<comment type="caution">
    <text evidence="3">The sequence shown here is derived from an EMBL/GenBank/DDBJ whole genome shotgun (WGS) entry which is preliminary data.</text>
</comment>
<dbReference type="Proteomes" id="UP000676386">
    <property type="component" value="Unassembled WGS sequence"/>
</dbReference>
<evidence type="ECO:0000256" key="1">
    <source>
        <dbReference type="ARBA" id="ARBA00022729"/>
    </source>
</evidence>
<feature type="domain" description="Gingipain" evidence="2">
    <location>
        <begin position="408"/>
        <end position="777"/>
    </location>
</feature>
<dbReference type="InterPro" id="IPR029030">
    <property type="entry name" value="Caspase-like_dom_sf"/>
</dbReference>
<dbReference type="Gene3D" id="3.40.50.1460">
    <property type="match status" value="1"/>
</dbReference>
<dbReference type="NCBIfam" id="NF033707">
    <property type="entry name" value="T9SS_sortase"/>
    <property type="match status" value="1"/>
</dbReference>
<evidence type="ECO:0000259" key="2">
    <source>
        <dbReference type="Pfam" id="PF01364"/>
    </source>
</evidence>
<organism evidence="3 4">
    <name type="scientific">Chitinophaga hostae</name>
    <dbReference type="NCBI Taxonomy" id="2831022"/>
    <lineage>
        <taxon>Bacteria</taxon>
        <taxon>Pseudomonadati</taxon>
        <taxon>Bacteroidota</taxon>
        <taxon>Chitinophagia</taxon>
        <taxon>Chitinophagales</taxon>
        <taxon>Chitinophagaceae</taxon>
        <taxon>Chitinophaga</taxon>
    </lineage>
</organism>
<protein>
    <submittedName>
        <fullName evidence="3">Type IX secretion system sortase PorU</fullName>
    </submittedName>
</protein>
<dbReference type="SUPFAM" id="SSF52129">
    <property type="entry name" value="Caspase-like"/>
    <property type="match status" value="1"/>
</dbReference>
<proteinExistence type="predicted"/>
<evidence type="ECO:0000313" key="4">
    <source>
        <dbReference type="Proteomes" id="UP000676386"/>
    </source>
</evidence>
<reference evidence="3 4" key="1">
    <citation type="submission" date="2021-04" db="EMBL/GenBank/DDBJ databases">
        <title>Chitinophaga sp. nov., isolated from the rhizosphere soil.</title>
        <authorList>
            <person name="He S."/>
        </authorList>
    </citation>
    <scope>NUCLEOTIDE SEQUENCE [LARGE SCALE GENOMIC DNA]</scope>
    <source>
        <strain evidence="3 4">2R12</strain>
    </source>
</reference>
<sequence>MKLNYIFIGIMLVFFLKKQEVYAQSSLRQYKKHSILAAGAWYKLAVAAPGVYKIDVAFLKSMGIGTQQLKTAAIRIFGTGGRMLGEPNNTPRYDDLPELALQASDGGDGYLDGSDYLLFYAPGPDGWQFNPSSGTFNHQHHLYADKAWYYLTVGGEGLRIQTDTNPPATGIPEYAFDYHTFYERDSINFLNSGKQWWGQEFSQVVGLSRSYRFTLPAAPAGPVKVNMRVAARSSGGCNFNVAINNVAAISNLYLLPVTDNIFEGVATAATGSGTANTARTELEASVVFSPNNINDKGWLDYLEVQARCALVMPAAGVLDFRSALHAGSGQNSRFALHNADVQTKIWDVTDPLKPISVISRQEGDSLLFTGENDRLHEYVAFRDGAALLPVFEEQVPNQDLHGNGAADMIIITTPALQGPAERLAAMHRAMDQLSVQVTTVDQVYNEFASGSPEPGAIRDYVKMFYDRRPAPRYLLLFGAASYDYRQRIKNNTNDVPSWQSEASLDAIRSYVSDDYFGILKDGGDITQTGVPDLLDIGIGRIPARNASEANLAVDKIIRYRQPAGFGPWRNQVALLADDEDSNLHFKDAEKMGAILTAAAPVVNTEKIYLDAYPQEAGAGGATYPQVNKAIANRINRGTLILNYAGHGSSSRLAAENIMDGNSIKDWHNDDKLPLFITATCDFAPYDDPGITSLGHKILLQQSGGAIALMTTTRAVFAASNQLMNANYLKVAFTPGADGRMPALGTAAMLAKNATYSGSADAINNRKFQLLGDPALTLAFPTYKVVTDSINGKEVAGTDTVKGLGQYTIKGHITDARGNAVTDYNGMLYTTVFDQASLQKTRGNDAGSEVAAYPVQRNVLFQGTQTVANGRFSVTFVAPQDIREGNGKGKVSYYTSNDQLDGNGYFDNFATGGIITGPAADATGPAITAWLDNRQFRNGDITGPDPLLIIDMADSSGINISGNNDRHSITALLDSAEYIVLNDYFEAALNSYKKGSILFPLSGLSTGEHRITIKAWDSYNNFTTTTIYFKVTEQGALSVEEVRNYPNPFRDVTRFTFLHNQQGEELQLTLQVFTVAGSLVKTLHSTIISTAGRYDGMPWDGRDDSGAKLSSGLYLYRLTIRTTKKTKIMGGKLVLL</sequence>
<gene>
    <name evidence="3" type="primary">porU</name>
    <name evidence="3" type="ORF">KE626_15150</name>
</gene>
<dbReference type="Gene3D" id="2.60.40.4070">
    <property type="match status" value="1"/>
</dbReference>
<dbReference type="CDD" id="cd02258">
    <property type="entry name" value="Peptidase_C25_N"/>
    <property type="match status" value="1"/>
</dbReference>
<evidence type="ECO:0000313" key="3">
    <source>
        <dbReference type="EMBL" id="MBS0028655.1"/>
    </source>
</evidence>